<keyword evidence="1" id="KW-0812">Transmembrane</keyword>
<keyword evidence="1" id="KW-1133">Transmembrane helix</keyword>
<name>A0ABD3P4U6_9STRA</name>
<organism evidence="3 4">
    <name type="scientific">Cyclotella atomus</name>
    <dbReference type="NCBI Taxonomy" id="382360"/>
    <lineage>
        <taxon>Eukaryota</taxon>
        <taxon>Sar</taxon>
        <taxon>Stramenopiles</taxon>
        <taxon>Ochrophyta</taxon>
        <taxon>Bacillariophyta</taxon>
        <taxon>Coscinodiscophyceae</taxon>
        <taxon>Thalassiosirophycidae</taxon>
        <taxon>Stephanodiscales</taxon>
        <taxon>Stephanodiscaceae</taxon>
        <taxon>Cyclotella</taxon>
    </lineage>
</organism>
<keyword evidence="1" id="KW-0472">Membrane</keyword>
<keyword evidence="2" id="KW-0732">Signal</keyword>
<evidence type="ECO:0000256" key="2">
    <source>
        <dbReference type="SAM" id="SignalP"/>
    </source>
</evidence>
<protein>
    <submittedName>
        <fullName evidence="3">Uncharacterized protein</fullName>
    </submittedName>
</protein>
<sequence>MMKSMLTFAALATAPLASSAKKAPLTPEMKQNLAKIQAEGITADSSFGRHLIANSRRVEQNGNAQSYDMSFMATYSIKFLGCHHVTQWNSDVDEDENANNGNNNNANGNEMTLSNSRIQSKGLVRFRLCPSNSCHDGFSTGCSSNYGEYVVDMVQFLQVYVAWQMEEQEYKCATYRNTCYKECFQSSNGNCYTKCYNKYGVNVALCASQDAYGNAYSGYGDNVANTPFTLEDYLECAEYDLGGDDDVTHYLGPYCAQQGGDIRLGFFTDDTCTLASAYQANYFEKLTGIEVPYTKAAIVSQSCISCETKDDASAGYQQDYYNYDANGNKNYYQAKYVNEICGTMYMRSGKCESNMNSEDVPYPEEGACAYIEGVKRLKSDGIIRNDNTVSSKPAAVSIGVFTGLAVMLGGYVYYLKSKIARSRVNLAGANVSLT</sequence>
<evidence type="ECO:0000256" key="1">
    <source>
        <dbReference type="SAM" id="Phobius"/>
    </source>
</evidence>
<keyword evidence="4" id="KW-1185">Reference proteome</keyword>
<dbReference type="EMBL" id="JALLPJ020000792">
    <property type="protein sequence ID" value="KAL3782846.1"/>
    <property type="molecule type" value="Genomic_DNA"/>
</dbReference>
<feature type="transmembrane region" description="Helical" evidence="1">
    <location>
        <begin position="394"/>
        <end position="414"/>
    </location>
</feature>
<proteinExistence type="predicted"/>
<feature type="signal peptide" evidence="2">
    <location>
        <begin position="1"/>
        <end position="20"/>
    </location>
</feature>
<evidence type="ECO:0000313" key="4">
    <source>
        <dbReference type="Proteomes" id="UP001530400"/>
    </source>
</evidence>
<evidence type="ECO:0000313" key="3">
    <source>
        <dbReference type="EMBL" id="KAL3782846.1"/>
    </source>
</evidence>
<reference evidence="3 4" key="1">
    <citation type="submission" date="2024-10" db="EMBL/GenBank/DDBJ databases">
        <title>Updated reference genomes for cyclostephanoid diatoms.</title>
        <authorList>
            <person name="Roberts W.R."/>
            <person name="Alverson A.J."/>
        </authorList>
    </citation>
    <scope>NUCLEOTIDE SEQUENCE [LARGE SCALE GENOMIC DNA]</scope>
    <source>
        <strain evidence="3 4">AJA010-31</strain>
    </source>
</reference>
<accession>A0ABD3P4U6</accession>
<dbReference type="AlphaFoldDB" id="A0ABD3P4U6"/>
<gene>
    <name evidence="3" type="ORF">ACHAWO_004907</name>
</gene>
<comment type="caution">
    <text evidence="3">The sequence shown here is derived from an EMBL/GenBank/DDBJ whole genome shotgun (WGS) entry which is preliminary data.</text>
</comment>
<dbReference type="Proteomes" id="UP001530400">
    <property type="component" value="Unassembled WGS sequence"/>
</dbReference>
<feature type="chain" id="PRO_5044764213" evidence="2">
    <location>
        <begin position="21"/>
        <end position="434"/>
    </location>
</feature>